<feature type="chain" id="PRO_5012244598" description="VWFA domain-containing protein" evidence="6">
    <location>
        <begin position="22"/>
        <end position="577"/>
    </location>
</feature>
<dbReference type="OrthoDB" id="6206554at2"/>
<keyword evidence="3" id="KW-1133">Transmembrane helix</keyword>
<dbReference type="AlphaFoldDB" id="A0A271J5B2"/>
<gene>
    <name evidence="8" type="ORF">BSZ37_19975</name>
</gene>
<protein>
    <recommendedName>
        <fullName evidence="7">VWFA domain-containing protein</fullName>
    </recommendedName>
</protein>
<evidence type="ECO:0000256" key="2">
    <source>
        <dbReference type="ARBA" id="ARBA00022692"/>
    </source>
</evidence>
<feature type="region of interest" description="Disordered" evidence="5">
    <location>
        <begin position="334"/>
        <end position="358"/>
    </location>
</feature>
<keyword evidence="6" id="KW-0732">Signal</keyword>
<evidence type="ECO:0000313" key="8">
    <source>
        <dbReference type="EMBL" id="PAP78540.1"/>
    </source>
</evidence>
<dbReference type="PANTHER" id="PTHR22550">
    <property type="entry name" value="SPORE GERMINATION PROTEIN"/>
    <property type="match status" value="1"/>
</dbReference>
<name>A0A271J5B2_9BACT</name>
<reference evidence="8 9" key="1">
    <citation type="submission" date="2016-11" db="EMBL/GenBank/DDBJ databases">
        <title>Study of marine rhodopsin-containing bacteria.</title>
        <authorList>
            <person name="Yoshizawa S."/>
            <person name="Kumagai Y."/>
            <person name="Kogure K."/>
        </authorList>
    </citation>
    <scope>NUCLEOTIDE SEQUENCE [LARGE SCALE GENOMIC DNA]</scope>
    <source>
        <strain evidence="8 9">SAORIC-28</strain>
    </source>
</reference>
<proteinExistence type="predicted"/>
<evidence type="ECO:0000256" key="5">
    <source>
        <dbReference type="SAM" id="MobiDB-lite"/>
    </source>
</evidence>
<dbReference type="SMART" id="SM00327">
    <property type="entry name" value="VWA"/>
    <property type="match status" value="1"/>
</dbReference>
<dbReference type="InterPro" id="IPR050768">
    <property type="entry name" value="UPF0353/GerABKA_families"/>
</dbReference>
<dbReference type="InterPro" id="IPR011990">
    <property type="entry name" value="TPR-like_helical_dom_sf"/>
</dbReference>
<evidence type="ECO:0000256" key="6">
    <source>
        <dbReference type="SAM" id="SignalP"/>
    </source>
</evidence>
<evidence type="ECO:0000256" key="1">
    <source>
        <dbReference type="ARBA" id="ARBA00022475"/>
    </source>
</evidence>
<feature type="domain" description="VWFA" evidence="7">
    <location>
        <begin position="90"/>
        <end position="274"/>
    </location>
</feature>
<organism evidence="8 9">
    <name type="scientific">Rubrivirga marina</name>
    <dbReference type="NCBI Taxonomy" id="1196024"/>
    <lineage>
        <taxon>Bacteria</taxon>
        <taxon>Pseudomonadati</taxon>
        <taxon>Rhodothermota</taxon>
        <taxon>Rhodothermia</taxon>
        <taxon>Rhodothermales</taxon>
        <taxon>Rubricoccaceae</taxon>
        <taxon>Rubrivirga</taxon>
    </lineage>
</organism>
<keyword evidence="9" id="KW-1185">Reference proteome</keyword>
<dbReference type="Pfam" id="PF13519">
    <property type="entry name" value="VWA_2"/>
    <property type="match status" value="1"/>
</dbReference>
<dbReference type="Gene3D" id="3.40.50.410">
    <property type="entry name" value="von Willebrand factor, type A domain"/>
    <property type="match status" value="1"/>
</dbReference>
<evidence type="ECO:0000259" key="7">
    <source>
        <dbReference type="PROSITE" id="PS50234"/>
    </source>
</evidence>
<keyword evidence="4" id="KW-0472">Membrane</keyword>
<feature type="signal peptide" evidence="6">
    <location>
        <begin position="1"/>
        <end position="21"/>
    </location>
</feature>
<keyword evidence="1" id="KW-1003">Cell membrane</keyword>
<evidence type="ECO:0000256" key="3">
    <source>
        <dbReference type="ARBA" id="ARBA00022989"/>
    </source>
</evidence>
<dbReference type="PANTHER" id="PTHR22550:SF5">
    <property type="entry name" value="LEUCINE ZIPPER PROTEIN 4"/>
    <property type="match status" value="1"/>
</dbReference>
<dbReference type="EMBL" id="MQWD01000001">
    <property type="protein sequence ID" value="PAP78540.1"/>
    <property type="molecule type" value="Genomic_DNA"/>
</dbReference>
<feature type="compositionally biased region" description="Low complexity" evidence="5">
    <location>
        <begin position="349"/>
        <end position="358"/>
    </location>
</feature>
<dbReference type="PROSITE" id="PS50234">
    <property type="entry name" value="VWFA"/>
    <property type="match status" value="1"/>
</dbReference>
<accession>A0A271J5B2</accession>
<comment type="caution">
    <text evidence="8">The sequence shown here is derived from an EMBL/GenBank/DDBJ whole genome shotgun (WGS) entry which is preliminary data.</text>
</comment>
<dbReference type="InterPro" id="IPR002035">
    <property type="entry name" value="VWF_A"/>
</dbReference>
<dbReference type="Proteomes" id="UP000216339">
    <property type="component" value="Unassembled WGS sequence"/>
</dbReference>
<dbReference type="RefSeq" id="WP_095512217.1">
    <property type="nucleotide sequence ID" value="NZ_MQWD01000001.1"/>
</dbReference>
<dbReference type="SUPFAM" id="SSF53300">
    <property type="entry name" value="vWA-like"/>
    <property type="match status" value="1"/>
</dbReference>
<evidence type="ECO:0000313" key="9">
    <source>
        <dbReference type="Proteomes" id="UP000216339"/>
    </source>
</evidence>
<keyword evidence="2" id="KW-0812">Transmembrane</keyword>
<sequence length="577" mass="60652">MSFRSPLVLLLAAALVPVAWAAFAYAARKRTEALRLFLGDRAGSASPGALVRQRRIRAGLIVGAVALLGVALAGPRIGTALRESRQESLDLLIALDVSDSMLAEDVAPSRLERAKLEIERIVEARRGDRVGLVVFAGEAFLQCPLTTDRGALRLFLDTADPEQVAVQGTDFARALDVADAAFNAASDGDGQQRPRALLVVSDGENHEPGLSDAADALRADGVEVLALGVGTDEGAPVPDIRRGQRVGVRTDRQTGQTVVTQYEEGALRDLAGRGGLFRVDRRPAADAVNAALDDLDRAVVAQDEFAASAERFQWPLALGLLLLLVERIVALRPLPRPSSKGGPDDDGTPDAPTKAGRPAASAPVAAALALLLLGGCSNPLDALRPGAKEGRAAVELLGLGDAVGAEAQFAAGIANAEVPRDVRARLWHGLGVARARQDRFSGADSAFAEALVFADTPDRRARYLTDAGTAALRADAPARADSLLRLALLLDPASDAARRNQEIARRLLADPPEPPEPSDFAERVKAQADSLVAARQYRAALDVMTDGLAQDSSVAAYADFTQRLGGVVQIEESADSP</sequence>
<dbReference type="InterPro" id="IPR036465">
    <property type="entry name" value="vWFA_dom_sf"/>
</dbReference>
<evidence type="ECO:0000256" key="4">
    <source>
        <dbReference type="ARBA" id="ARBA00023136"/>
    </source>
</evidence>
<dbReference type="Gene3D" id="1.25.40.10">
    <property type="entry name" value="Tetratricopeptide repeat domain"/>
    <property type="match status" value="1"/>
</dbReference>